<feature type="transmembrane region" description="Helical" evidence="6">
    <location>
        <begin position="31"/>
        <end position="53"/>
    </location>
</feature>
<evidence type="ECO:0000259" key="7">
    <source>
        <dbReference type="Pfam" id="PF00892"/>
    </source>
</evidence>
<feature type="transmembrane region" description="Helical" evidence="6">
    <location>
        <begin position="273"/>
        <end position="291"/>
    </location>
</feature>
<dbReference type="EMBL" id="RRAZ01000017">
    <property type="protein sequence ID" value="RRH73568.1"/>
    <property type="molecule type" value="Genomic_DNA"/>
</dbReference>
<feature type="transmembrane region" description="Helical" evidence="6">
    <location>
        <begin position="218"/>
        <end position="240"/>
    </location>
</feature>
<evidence type="ECO:0000256" key="4">
    <source>
        <dbReference type="ARBA" id="ARBA00022989"/>
    </source>
</evidence>
<organism evidence="8 9">
    <name type="scientific">Falsigemmobacter faecalis</name>
    <dbReference type="NCBI Taxonomy" id="2488730"/>
    <lineage>
        <taxon>Bacteria</taxon>
        <taxon>Pseudomonadati</taxon>
        <taxon>Pseudomonadota</taxon>
        <taxon>Alphaproteobacteria</taxon>
        <taxon>Rhodobacterales</taxon>
        <taxon>Paracoccaceae</taxon>
        <taxon>Falsigemmobacter</taxon>
    </lineage>
</organism>
<feature type="transmembrane region" description="Helical" evidence="6">
    <location>
        <begin position="247"/>
        <end position="267"/>
    </location>
</feature>
<dbReference type="PANTHER" id="PTHR22911:SF6">
    <property type="entry name" value="SOLUTE CARRIER FAMILY 35 MEMBER G1"/>
    <property type="match status" value="1"/>
</dbReference>
<dbReference type="SUPFAM" id="SSF103481">
    <property type="entry name" value="Multidrug resistance efflux transporter EmrE"/>
    <property type="match status" value="2"/>
</dbReference>
<evidence type="ECO:0000313" key="9">
    <source>
        <dbReference type="Proteomes" id="UP000282125"/>
    </source>
</evidence>
<evidence type="ECO:0000256" key="6">
    <source>
        <dbReference type="SAM" id="Phobius"/>
    </source>
</evidence>
<gene>
    <name evidence="8" type="ORF">EG244_12885</name>
</gene>
<comment type="subcellular location">
    <subcellularLocation>
        <location evidence="1">Membrane</location>
        <topology evidence="1">Multi-pass membrane protein</topology>
    </subcellularLocation>
</comment>
<dbReference type="AlphaFoldDB" id="A0A3P3DLR6"/>
<comment type="similarity">
    <text evidence="2">Belongs to the drug/metabolite transporter (DMT) superfamily. 10 TMS drug/metabolite exporter (DME) (TC 2.A.7.3) family.</text>
</comment>
<keyword evidence="4 6" id="KW-1133">Transmembrane helix</keyword>
<keyword evidence="3 6" id="KW-0812">Transmembrane</keyword>
<dbReference type="PANTHER" id="PTHR22911">
    <property type="entry name" value="ACYL-MALONYL CONDENSING ENZYME-RELATED"/>
    <property type="match status" value="1"/>
</dbReference>
<name>A0A3P3DLR6_9RHOB</name>
<keyword evidence="9" id="KW-1185">Reference proteome</keyword>
<feature type="transmembrane region" description="Helical" evidence="6">
    <location>
        <begin position="186"/>
        <end position="206"/>
    </location>
</feature>
<evidence type="ECO:0000256" key="2">
    <source>
        <dbReference type="ARBA" id="ARBA00009853"/>
    </source>
</evidence>
<dbReference type="Proteomes" id="UP000282125">
    <property type="component" value="Unassembled WGS sequence"/>
</dbReference>
<keyword evidence="5 6" id="KW-0472">Membrane</keyword>
<feature type="transmembrane region" description="Helical" evidence="6">
    <location>
        <begin position="7"/>
        <end position="25"/>
    </location>
</feature>
<feature type="transmembrane region" description="Helical" evidence="6">
    <location>
        <begin position="152"/>
        <end position="174"/>
    </location>
</feature>
<accession>A0A3P3DLR6</accession>
<dbReference type="Pfam" id="PF00892">
    <property type="entry name" value="EamA"/>
    <property type="match status" value="2"/>
</dbReference>
<dbReference type="InterPro" id="IPR037185">
    <property type="entry name" value="EmrE-like"/>
</dbReference>
<evidence type="ECO:0000256" key="5">
    <source>
        <dbReference type="ARBA" id="ARBA00023136"/>
    </source>
</evidence>
<dbReference type="InterPro" id="IPR000620">
    <property type="entry name" value="EamA_dom"/>
</dbReference>
<evidence type="ECO:0000256" key="3">
    <source>
        <dbReference type="ARBA" id="ARBA00022692"/>
    </source>
</evidence>
<reference evidence="8 9" key="1">
    <citation type="submission" date="2018-11" db="EMBL/GenBank/DDBJ databases">
        <title>Gemmobacter sp. nov., YIM 102744-1 draft genome.</title>
        <authorList>
            <person name="Li G."/>
            <person name="Jiang Y."/>
        </authorList>
    </citation>
    <scope>NUCLEOTIDE SEQUENCE [LARGE SCALE GENOMIC DNA]</scope>
    <source>
        <strain evidence="8 9">YIM 102744-1</strain>
    </source>
</reference>
<evidence type="ECO:0000256" key="1">
    <source>
        <dbReference type="ARBA" id="ARBA00004141"/>
    </source>
</evidence>
<sequence>MQRSGDRVMTGIVLMLGFCLFAPLIDVSSKLATATVSVGIITLGRYVVQGALMAPVLMSGRFSRVLSRRGAQLVFWRSLASVIATLTFVRAVAVMPIADALAIAFVEPFIILLAGWMLFAERVGPRRIAACAVGFAGALLVIQPSFSEFGLVALLPVGTAISFAAYMMITRAASLHVAPEAMQFHTAWMSALICLPLLAAGALWQIPDLAPMMPEGIAWAWVAGVGVAATVSHMMMTYAFRFAASSVLAPLHYLEIVSAATLAWAVFGDFPDFLTWCGIGVIVASGLYIIFREHVQSRAQKARPAAARAAE</sequence>
<dbReference type="GO" id="GO:0016020">
    <property type="term" value="C:membrane"/>
    <property type="evidence" value="ECO:0007669"/>
    <property type="project" value="UniProtKB-SubCell"/>
</dbReference>
<feature type="transmembrane region" description="Helical" evidence="6">
    <location>
        <begin position="74"/>
        <end position="94"/>
    </location>
</feature>
<feature type="transmembrane region" description="Helical" evidence="6">
    <location>
        <begin position="100"/>
        <end position="119"/>
    </location>
</feature>
<protein>
    <submittedName>
        <fullName evidence="8">DMT family transporter</fullName>
    </submittedName>
</protein>
<proteinExistence type="inferred from homology"/>
<dbReference type="OrthoDB" id="9815809at2"/>
<dbReference type="RefSeq" id="WP_124965402.1">
    <property type="nucleotide sequence ID" value="NZ_RRAZ01000017.1"/>
</dbReference>
<feature type="transmembrane region" description="Helical" evidence="6">
    <location>
        <begin position="128"/>
        <end position="146"/>
    </location>
</feature>
<evidence type="ECO:0000313" key="8">
    <source>
        <dbReference type="EMBL" id="RRH73568.1"/>
    </source>
</evidence>
<feature type="domain" description="EamA" evidence="7">
    <location>
        <begin position="154"/>
        <end position="289"/>
    </location>
</feature>
<feature type="domain" description="EamA" evidence="7">
    <location>
        <begin position="10"/>
        <end position="142"/>
    </location>
</feature>
<comment type="caution">
    <text evidence="8">The sequence shown here is derived from an EMBL/GenBank/DDBJ whole genome shotgun (WGS) entry which is preliminary data.</text>
</comment>